<dbReference type="HOGENOM" id="CLU_086812_2_0_1"/>
<feature type="transmembrane region" description="Helical" evidence="7">
    <location>
        <begin position="143"/>
        <end position="165"/>
    </location>
</feature>
<evidence type="ECO:0000256" key="2">
    <source>
        <dbReference type="ARBA" id="ARBA00009096"/>
    </source>
</evidence>
<proteinExistence type="inferred from homology"/>
<dbReference type="eggNOG" id="ENOG502S97I">
    <property type="taxonomic scope" value="Eukaryota"/>
</dbReference>
<comment type="subcellular location">
    <subcellularLocation>
        <location evidence="1">Endoplasmic reticulum membrane</location>
        <topology evidence="1">Multi-pass membrane protein</topology>
    </subcellularLocation>
</comment>
<comment type="similarity">
    <text evidence="2">Belongs to the TMEM97/sigma-2 receptor family.</text>
</comment>
<dbReference type="Proteomes" id="UP000006039">
    <property type="component" value="Unassembled WGS sequence"/>
</dbReference>
<evidence type="ECO:0000313" key="9">
    <source>
        <dbReference type="EMBL" id="EJT70135.1"/>
    </source>
</evidence>
<reference evidence="9" key="3">
    <citation type="submission" date="2010-09" db="EMBL/GenBank/DDBJ databases">
        <title>Annotation of Gaeumannomyces graminis var. tritici R3-111a-1.</title>
        <authorList>
            <consortium name="The Broad Institute Genome Sequencing Platform"/>
            <person name="Ma L.-J."/>
            <person name="Dead R."/>
            <person name="Young S.K."/>
            <person name="Zeng Q."/>
            <person name="Gargeya S."/>
            <person name="Fitzgerald M."/>
            <person name="Haas B."/>
            <person name="Abouelleil A."/>
            <person name="Alvarado L."/>
            <person name="Arachchi H.M."/>
            <person name="Berlin A."/>
            <person name="Brown A."/>
            <person name="Chapman S.B."/>
            <person name="Chen Z."/>
            <person name="Dunbar C."/>
            <person name="Freedman E."/>
            <person name="Gearin G."/>
            <person name="Gellesch M."/>
            <person name="Goldberg J."/>
            <person name="Griggs A."/>
            <person name="Gujja S."/>
            <person name="Heiman D."/>
            <person name="Howarth C."/>
            <person name="Larson L."/>
            <person name="Lui A."/>
            <person name="MacDonald P.J.P."/>
            <person name="Mehta T."/>
            <person name="Montmayeur A."/>
            <person name="Murphy C."/>
            <person name="Neiman D."/>
            <person name="Pearson M."/>
            <person name="Priest M."/>
            <person name="Roberts A."/>
            <person name="Saif S."/>
            <person name="Shea T."/>
            <person name="Shenoy N."/>
            <person name="Sisk P."/>
            <person name="Stolte C."/>
            <person name="Sykes S."/>
            <person name="Yandava C."/>
            <person name="Wortman J."/>
            <person name="Nusbaum C."/>
            <person name="Birren B."/>
        </authorList>
    </citation>
    <scope>NUCLEOTIDE SEQUENCE</scope>
    <source>
        <strain evidence="9">R3-111a-1</strain>
    </source>
</reference>
<dbReference type="AlphaFoldDB" id="J3PFN3"/>
<keyword evidence="5 7" id="KW-1133">Transmembrane helix</keyword>
<evidence type="ECO:0000256" key="3">
    <source>
        <dbReference type="ARBA" id="ARBA00022692"/>
    </source>
</evidence>
<evidence type="ECO:0000256" key="5">
    <source>
        <dbReference type="ARBA" id="ARBA00022989"/>
    </source>
</evidence>
<evidence type="ECO:0000256" key="1">
    <source>
        <dbReference type="ARBA" id="ARBA00004477"/>
    </source>
</evidence>
<evidence type="ECO:0000313" key="10">
    <source>
        <dbReference type="EnsemblFungi" id="EJT70135"/>
    </source>
</evidence>
<keyword evidence="11" id="KW-1185">Reference proteome</keyword>
<keyword evidence="3 7" id="KW-0812">Transmembrane</keyword>
<dbReference type="GO" id="GO:0005789">
    <property type="term" value="C:endoplasmic reticulum membrane"/>
    <property type="evidence" value="ECO:0007669"/>
    <property type="project" value="UniProtKB-SubCell"/>
</dbReference>
<evidence type="ECO:0000256" key="6">
    <source>
        <dbReference type="ARBA" id="ARBA00023136"/>
    </source>
</evidence>
<dbReference type="PIRSF" id="PIRSF031032">
    <property type="entry name" value="TMP_97_prd"/>
    <property type="match status" value="1"/>
</dbReference>
<evidence type="ECO:0000259" key="8">
    <source>
        <dbReference type="PROSITE" id="PS51751"/>
    </source>
</evidence>
<reference evidence="10" key="5">
    <citation type="submission" date="2018-04" db="UniProtKB">
        <authorList>
            <consortium name="EnsemblFungi"/>
        </authorList>
    </citation>
    <scope>IDENTIFICATION</scope>
    <source>
        <strain evidence="10">R3-111a-1</strain>
    </source>
</reference>
<organism evidence="9">
    <name type="scientific">Gaeumannomyces tritici (strain R3-111a-1)</name>
    <name type="common">Wheat and barley take-all root rot fungus</name>
    <name type="synonym">Gaeumannomyces graminis var. tritici</name>
    <dbReference type="NCBI Taxonomy" id="644352"/>
    <lineage>
        <taxon>Eukaryota</taxon>
        <taxon>Fungi</taxon>
        <taxon>Dikarya</taxon>
        <taxon>Ascomycota</taxon>
        <taxon>Pezizomycotina</taxon>
        <taxon>Sordariomycetes</taxon>
        <taxon>Sordariomycetidae</taxon>
        <taxon>Magnaporthales</taxon>
        <taxon>Magnaporthaceae</taxon>
        <taxon>Gaeumannomyces</taxon>
    </lineage>
</organism>
<dbReference type="EMBL" id="GL385402">
    <property type="protein sequence ID" value="EJT70135.1"/>
    <property type="molecule type" value="Genomic_DNA"/>
</dbReference>
<keyword evidence="6 7" id="KW-0472">Membrane</keyword>
<dbReference type="EnsemblFungi" id="EJT70135">
    <property type="protein sequence ID" value="EJT70135"/>
    <property type="gene ID" value="GGTG_12308"/>
</dbReference>
<dbReference type="InterPro" id="IPR016964">
    <property type="entry name" value="Sigma2_recept"/>
</dbReference>
<gene>
    <name evidence="10" type="primary">20352766</name>
    <name evidence="9" type="ORF">GGTG_12308</name>
</gene>
<dbReference type="OrthoDB" id="433124at2759"/>
<dbReference type="STRING" id="644352.J3PFN3"/>
<feature type="transmembrane region" description="Helical" evidence="7">
    <location>
        <begin position="12"/>
        <end position="33"/>
    </location>
</feature>
<keyword evidence="4 7" id="KW-0256">Endoplasmic reticulum</keyword>
<protein>
    <recommendedName>
        <fullName evidence="7">Efficient mitochondria targeting-associated protein 19</fullName>
    </recommendedName>
</protein>
<dbReference type="Pfam" id="PF05241">
    <property type="entry name" value="EBP"/>
    <property type="match status" value="1"/>
</dbReference>
<dbReference type="InterPro" id="IPR033118">
    <property type="entry name" value="EXPERA"/>
</dbReference>
<accession>J3PFN3</accession>
<name>J3PFN3_GAET3</name>
<dbReference type="VEuPathDB" id="FungiDB:GGTG_12308"/>
<reference evidence="11" key="1">
    <citation type="submission" date="2010-07" db="EMBL/GenBank/DDBJ databases">
        <title>The genome sequence of Gaeumannomyces graminis var. tritici strain R3-111a-1.</title>
        <authorList>
            <consortium name="The Broad Institute Genome Sequencing Platform"/>
            <person name="Ma L.-J."/>
            <person name="Dead R."/>
            <person name="Young S."/>
            <person name="Zeng Q."/>
            <person name="Koehrsen M."/>
            <person name="Alvarado L."/>
            <person name="Berlin A."/>
            <person name="Chapman S.B."/>
            <person name="Chen Z."/>
            <person name="Freedman E."/>
            <person name="Gellesch M."/>
            <person name="Goldberg J."/>
            <person name="Griggs A."/>
            <person name="Gujja S."/>
            <person name="Heilman E.R."/>
            <person name="Heiman D."/>
            <person name="Hepburn T."/>
            <person name="Howarth C."/>
            <person name="Jen D."/>
            <person name="Larson L."/>
            <person name="Mehta T."/>
            <person name="Neiman D."/>
            <person name="Pearson M."/>
            <person name="Roberts A."/>
            <person name="Saif S."/>
            <person name="Shea T."/>
            <person name="Shenoy N."/>
            <person name="Sisk P."/>
            <person name="Stolte C."/>
            <person name="Sykes S."/>
            <person name="Walk T."/>
            <person name="White J."/>
            <person name="Yandava C."/>
            <person name="Haas B."/>
            <person name="Nusbaum C."/>
            <person name="Birren B."/>
        </authorList>
    </citation>
    <scope>NUCLEOTIDE SEQUENCE [LARGE SCALE GENOMIC DNA]</scope>
    <source>
        <strain evidence="11">R3-111a-1</strain>
    </source>
</reference>
<dbReference type="PANTHER" id="PTHR31204">
    <property type="entry name" value="SIGMA INTRACELLULAR RECEPTOR 2"/>
    <property type="match status" value="1"/>
</dbReference>
<sequence>MAYKPKPWVDKVWLAWFVLQLLVIFLVDALQFYPPSLYEAEGSPLHALKRLHDHYVATYNDPIVQWELPGRPWTRLFSLVEMALQLPTAVYGVYLLGGGGGTSHGDEMLFFVYALEVAFTTLVCVHDVAYWDDAVYSLQQKQVIWFQLYGPWLLIPSIMAVDMFFRLRTRLVASAAGTERKTK</sequence>
<evidence type="ECO:0000256" key="7">
    <source>
        <dbReference type="PIRNR" id="PIRNR031032"/>
    </source>
</evidence>
<dbReference type="GeneID" id="20352766"/>
<dbReference type="InterPro" id="IPR051987">
    <property type="entry name" value="Sigma-2_receptor-like"/>
</dbReference>
<dbReference type="PANTHER" id="PTHR31204:SF1">
    <property type="entry name" value="SIGMA INTRACELLULAR RECEPTOR 2"/>
    <property type="match status" value="1"/>
</dbReference>
<reference evidence="10" key="4">
    <citation type="journal article" date="2015" name="G3 (Bethesda)">
        <title>Genome sequences of three phytopathogenic species of the Magnaporthaceae family of fungi.</title>
        <authorList>
            <person name="Okagaki L.H."/>
            <person name="Nunes C.C."/>
            <person name="Sailsbery J."/>
            <person name="Clay B."/>
            <person name="Brown D."/>
            <person name="John T."/>
            <person name="Oh Y."/>
            <person name="Young N."/>
            <person name="Fitzgerald M."/>
            <person name="Haas B.J."/>
            <person name="Zeng Q."/>
            <person name="Young S."/>
            <person name="Adiconis X."/>
            <person name="Fan L."/>
            <person name="Levin J.Z."/>
            <person name="Mitchell T.K."/>
            <person name="Okubara P.A."/>
            <person name="Farman M.L."/>
            <person name="Kohn L.M."/>
            <person name="Birren B."/>
            <person name="Ma L.-J."/>
            <person name="Dean R.A."/>
        </authorList>
    </citation>
    <scope>NUCLEOTIDE SEQUENCE</scope>
    <source>
        <strain evidence="10">R3-111a-1</strain>
    </source>
</reference>
<dbReference type="RefSeq" id="XP_009228469.1">
    <property type="nucleotide sequence ID" value="XM_009230205.1"/>
</dbReference>
<feature type="transmembrane region" description="Helical" evidence="7">
    <location>
        <begin position="108"/>
        <end position="131"/>
    </location>
</feature>
<feature type="domain" description="EXPERA" evidence="8">
    <location>
        <begin position="9"/>
        <end position="160"/>
    </location>
</feature>
<evidence type="ECO:0000313" key="11">
    <source>
        <dbReference type="Proteomes" id="UP000006039"/>
    </source>
</evidence>
<dbReference type="PROSITE" id="PS51751">
    <property type="entry name" value="EXPERA"/>
    <property type="match status" value="1"/>
</dbReference>
<reference evidence="9" key="2">
    <citation type="submission" date="2010-07" db="EMBL/GenBank/DDBJ databases">
        <authorList>
            <consortium name="The Broad Institute Genome Sequencing Platform"/>
            <consortium name="Broad Institute Genome Sequencing Center for Infectious Disease"/>
            <person name="Ma L.-J."/>
            <person name="Dead R."/>
            <person name="Young S."/>
            <person name="Zeng Q."/>
            <person name="Koehrsen M."/>
            <person name="Alvarado L."/>
            <person name="Berlin A."/>
            <person name="Chapman S.B."/>
            <person name="Chen Z."/>
            <person name="Freedman E."/>
            <person name="Gellesch M."/>
            <person name="Goldberg J."/>
            <person name="Griggs A."/>
            <person name="Gujja S."/>
            <person name="Heilman E.R."/>
            <person name="Heiman D."/>
            <person name="Hepburn T."/>
            <person name="Howarth C."/>
            <person name="Jen D."/>
            <person name="Larson L."/>
            <person name="Mehta T."/>
            <person name="Neiman D."/>
            <person name="Pearson M."/>
            <person name="Roberts A."/>
            <person name="Saif S."/>
            <person name="Shea T."/>
            <person name="Shenoy N."/>
            <person name="Sisk P."/>
            <person name="Stolte C."/>
            <person name="Sykes S."/>
            <person name="Walk T."/>
            <person name="White J."/>
            <person name="Yandava C."/>
            <person name="Haas B."/>
            <person name="Nusbaum C."/>
            <person name="Birren B."/>
        </authorList>
    </citation>
    <scope>NUCLEOTIDE SEQUENCE</scope>
    <source>
        <strain evidence="9">R3-111a-1</strain>
    </source>
</reference>
<feature type="transmembrane region" description="Helical" evidence="7">
    <location>
        <begin position="76"/>
        <end position="96"/>
    </location>
</feature>
<evidence type="ECO:0000256" key="4">
    <source>
        <dbReference type="ARBA" id="ARBA00022824"/>
    </source>
</evidence>